<name>A0A1D7W586_BREAU</name>
<evidence type="ECO:0000313" key="1">
    <source>
        <dbReference type="EMBL" id="AOP54213.1"/>
    </source>
</evidence>
<organism evidence="1 2">
    <name type="scientific">Brevibacterium aurantiacum</name>
    <dbReference type="NCBI Taxonomy" id="273384"/>
    <lineage>
        <taxon>Bacteria</taxon>
        <taxon>Bacillati</taxon>
        <taxon>Actinomycetota</taxon>
        <taxon>Actinomycetes</taxon>
        <taxon>Micrococcales</taxon>
        <taxon>Brevibacteriaceae</taxon>
        <taxon>Brevibacterium</taxon>
    </lineage>
</organism>
<proteinExistence type="predicted"/>
<accession>A0A1D7W586</accession>
<dbReference type="KEGG" id="blin:BLSMQ_2507"/>
<sequence length="108" mass="12176">MPVRAIIGNYRDLWHVELSFRMSKTELDARPMLHRTGDAIEANLRVVFTALGAARFMQDSTGLLLKKIITTLRPLREFVGVIGDQEITFAGEIRRPAKDILDALQAAR</sequence>
<reference evidence="2" key="1">
    <citation type="submission" date="2016-09" db="EMBL/GenBank/DDBJ databases">
        <title>Complete Genome Sequence of Brevibacterium linens SMQ-1335.</title>
        <authorList>
            <person name="de Melo A.G."/>
            <person name="Labrie S.J."/>
            <person name="Dumaresq J."/>
            <person name="Roberts R.J."/>
            <person name="Tremblay D.M."/>
            <person name="Moineau S."/>
        </authorList>
    </citation>
    <scope>NUCLEOTIDE SEQUENCE [LARGE SCALE GENOMIC DNA]</scope>
    <source>
        <strain evidence="2">SMQ-1335</strain>
    </source>
</reference>
<protein>
    <submittedName>
        <fullName evidence="1">Mobile element protein</fullName>
    </submittedName>
</protein>
<evidence type="ECO:0000313" key="2">
    <source>
        <dbReference type="Proteomes" id="UP000094793"/>
    </source>
</evidence>
<gene>
    <name evidence="1" type="ORF">BLSMQ_2507</name>
</gene>
<dbReference type="Proteomes" id="UP000094793">
    <property type="component" value="Chromosome"/>
</dbReference>
<dbReference type="AlphaFoldDB" id="A0A1D7W586"/>
<dbReference type="EMBL" id="CP017150">
    <property type="protein sequence ID" value="AOP54213.1"/>
    <property type="molecule type" value="Genomic_DNA"/>
</dbReference>
<dbReference type="PATRIC" id="fig|1703.10.peg.2584"/>